<protein>
    <submittedName>
        <fullName evidence="1">UDPglucose 6-dehydrogenase</fullName>
        <ecNumber evidence="1">1.1.1.22</ecNumber>
    </submittedName>
</protein>
<accession>A0A840ZQR5</accession>
<dbReference type="GO" id="GO:0003979">
    <property type="term" value="F:UDP-glucose 6-dehydrogenase activity"/>
    <property type="evidence" value="ECO:0007669"/>
    <property type="project" value="UniProtKB-EC"/>
</dbReference>
<evidence type="ECO:0000313" key="2">
    <source>
        <dbReference type="Proteomes" id="UP000583454"/>
    </source>
</evidence>
<keyword evidence="1" id="KW-0560">Oxidoreductase</keyword>
<proteinExistence type="predicted"/>
<evidence type="ECO:0000313" key="1">
    <source>
        <dbReference type="EMBL" id="MBB5759946.1"/>
    </source>
</evidence>
<gene>
    <name evidence="1" type="ORF">HNR00_004683</name>
</gene>
<organism evidence="1 2">
    <name type="scientific">Methylorubrum rhodinum</name>
    <dbReference type="NCBI Taxonomy" id="29428"/>
    <lineage>
        <taxon>Bacteria</taxon>
        <taxon>Pseudomonadati</taxon>
        <taxon>Pseudomonadota</taxon>
        <taxon>Alphaproteobacteria</taxon>
        <taxon>Hyphomicrobiales</taxon>
        <taxon>Methylobacteriaceae</taxon>
        <taxon>Methylorubrum</taxon>
    </lineage>
</organism>
<reference evidence="1 2" key="1">
    <citation type="submission" date="2020-08" db="EMBL/GenBank/DDBJ databases">
        <title>Genomic Encyclopedia of Type Strains, Phase IV (KMG-IV): sequencing the most valuable type-strain genomes for metagenomic binning, comparative biology and taxonomic classification.</title>
        <authorList>
            <person name="Goeker M."/>
        </authorList>
    </citation>
    <scope>NUCLEOTIDE SEQUENCE [LARGE SCALE GENOMIC DNA]</scope>
    <source>
        <strain evidence="1 2">DSM 2163</strain>
    </source>
</reference>
<dbReference type="EMBL" id="JACHOP010000030">
    <property type="protein sequence ID" value="MBB5759946.1"/>
    <property type="molecule type" value="Genomic_DNA"/>
</dbReference>
<dbReference type="AlphaFoldDB" id="A0A840ZQR5"/>
<dbReference type="Gene3D" id="3.40.50.720">
    <property type="entry name" value="NAD(P)-binding Rossmann-like Domain"/>
    <property type="match status" value="1"/>
</dbReference>
<keyword evidence="2" id="KW-1185">Reference proteome</keyword>
<comment type="caution">
    <text evidence="1">The sequence shown here is derived from an EMBL/GenBank/DDBJ whole genome shotgun (WGS) entry which is preliminary data.</text>
</comment>
<sequence>MNAPVLVDLRNVYTPAEAEKHGFAYTGVGTTSANGAA</sequence>
<dbReference type="EC" id="1.1.1.22" evidence="1"/>
<name>A0A840ZQR5_9HYPH</name>
<dbReference type="Proteomes" id="UP000583454">
    <property type="component" value="Unassembled WGS sequence"/>
</dbReference>